<keyword evidence="3" id="KW-1185">Reference proteome</keyword>
<evidence type="ECO:0000256" key="1">
    <source>
        <dbReference type="SAM" id="Phobius"/>
    </source>
</evidence>
<proteinExistence type="predicted"/>
<evidence type="ECO:0000313" key="3">
    <source>
        <dbReference type="Proteomes" id="UP000254807"/>
    </source>
</evidence>
<dbReference type="AlphaFoldDB" id="A0A376GT86"/>
<organism evidence="2 3">
    <name type="scientific">Enterococcus gallinarum</name>
    <dbReference type="NCBI Taxonomy" id="1353"/>
    <lineage>
        <taxon>Bacteria</taxon>
        <taxon>Bacillati</taxon>
        <taxon>Bacillota</taxon>
        <taxon>Bacilli</taxon>
        <taxon>Lactobacillales</taxon>
        <taxon>Enterococcaceae</taxon>
        <taxon>Enterococcus</taxon>
    </lineage>
</organism>
<feature type="transmembrane region" description="Helical" evidence="1">
    <location>
        <begin position="37"/>
        <end position="58"/>
    </location>
</feature>
<reference evidence="2 3" key="1">
    <citation type="submission" date="2018-06" db="EMBL/GenBank/DDBJ databases">
        <authorList>
            <consortium name="Pathogen Informatics"/>
            <person name="Doyle S."/>
        </authorList>
    </citation>
    <scope>NUCLEOTIDE SEQUENCE [LARGE SCALE GENOMIC DNA]</scope>
    <source>
        <strain evidence="2 3">NCTC12360</strain>
    </source>
</reference>
<keyword evidence="1" id="KW-0472">Membrane</keyword>
<dbReference type="Proteomes" id="UP000254807">
    <property type="component" value="Unassembled WGS sequence"/>
</dbReference>
<dbReference type="EMBL" id="UFYW01000001">
    <property type="protein sequence ID" value="STD81751.1"/>
    <property type="molecule type" value="Genomic_DNA"/>
</dbReference>
<protein>
    <submittedName>
        <fullName evidence="2">Uncharacterized protein</fullName>
    </submittedName>
</protein>
<gene>
    <name evidence="2" type="ORF">NCTC12360_00165</name>
</gene>
<sequence>MSAESIHWTMRLFVLLVIATCLHEGLRSFYYRRAPVFFFGMIGAALICCFLDFPYLMAEVREMREALSFHK</sequence>
<keyword evidence="1" id="KW-0812">Transmembrane</keyword>
<dbReference type="RefSeq" id="WP_060814026.1">
    <property type="nucleotide sequence ID" value="NZ_JARPZP010000001.1"/>
</dbReference>
<keyword evidence="1" id="KW-1133">Transmembrane helix</keyword>
<accession>A0A376GT86</accession>
<name>A0A376GT86_ENTGA</name>
<evidence type="ECO:0000313" key="2">
    <source>
        <dbReference type="EMBL" id="STD81751.1"/>
    </source>
</evidence>